<name>A0A075HY04_9ARCH</name>
<dbReference type="AlphaFoldDB" id="A0A075HY04"/>
<accession>A0A075HY04</accession>
<reference evidence="1" key="1">
    <citation type="journal article" date="2014" name="Genome Biol. Evol.">
        <title>Pangenome evidence for extensive interdomain horizontal transfer affecting lineage core and shell genes in uncultured planktonic thaumarchaeota and euryarchaeota.</title>
        <authorList>
            <person name="Deschamps P."/>
            <person name="Zivanovic Y."/>
            <person name="Moreira D."/>
            <person name="Rodriguez-Valera F."/>
            <person name="Lopez-Garcia P."/>
        </authorList>
    </citation>
    <scope>NUCLEOTIDE SEQUENCE</scope>
</reference>
<dbReference type="InterPro" id="IPR013211">
    <property type="entry name" value="LVIVD"/>
</dbReference>
<dbReference type="SUPFAM" id="SSF101908">
    <property type="entry name" value="Putative isomerase YbhE"/>
    <property type="match status" value="1"/>
</dbReference>
<sequence length="651" mass="70216">MIRLRYLTLPVLAVLIVVSIVPFVSSDVIRGESTVPDWVKNTAGWWASDQIPDSAFLQGIQYLIKEGIVIVEIPTEIDSEAAEEVPGWVKNTAGWWAEDKIHDITFVSGIKYLIGKGILVVMEPQVEVAKCNFKGKEVVCSLTEKEVVEIKDFYMEVNGGNCCLNWGNVGEEYRFQIETFGEKRGNYIDGVEITAKIISKGGELRQNLGAVTTEDGIYKSSITIPSMDWYAENILSVTGEYYGVEKTIEKEFMVFAKSISKGSSWLVKYIVARDAETDDANSFTELEGVWGVNTFTIGSSTYAIAVSFKDDGVQMIDISDPTAITAKDAETDGANSFIELVGARAVDTFTIDSSTYAIVTAFDDDGIQVIDISDPAAIVAKDAEDNDENGFTMLNGAFGVDTFQLSAGNTTATYAVVATFVDDGIQMIDISNPAAIVAKDAEEDDANSFTELEGARDVDTFTIGSSTYAIVASFHDDGVQIIDISNPAAIVAKDAQEDNANSFTELDGARGVATFTIGSSTYAIVASFHDDGVQMIDISDPTAITAKDAETDGVNGFTMLNGARDVDTFTCGSKTYAIVISTDDNGVQLIDISDPTNIVAIDAETDDANSFTELEDPRGVDIFTIGSSTYAIVVSYDDDGVQMIELPCNRS</sequence>
<proteinExistence type="predicted"/>
<evidence type="ECO:0000313" key="1">
    <source>
        <dbReference type="EMBL" id="AIF19467.1"/>
    </source>
</evidence>
<dbReference type="EMBL" id="KF901138">
    <property type="protein sequence ID" value="AIF19467.1"/>
    <property type="molecule type" value="Genomic_DNA"/>
</dbReference>
<organism evidence="1">
    <name type="scientific">uncultured marine thaumarchaeote KM3_86_G05</name>
    <dbReference type="NCBI Taxonomy" id="1456324"/>
    <lineage>
        <taxon>Archaea</taxon>
        <taxon>Nitrososphaerota</taxon>
        <taxon>environmental samples</taxon>
    </lineage>
</organism>
<dbReference type="Pfam" id="PF08309">
    <property type="entry name" value="LVIVD"/>
    <property type="match status" value="4"/>
</dbReference>
<protein>
    <submittedName>
        <fullName evidence="1">Hemolysin-type calcium-binding region</fullName>
    </submittedName>
</protein>